<dbReference type="PANTHER" id="PTHR46401:SF2">
    <property type="entry name" value="GLYCOSYLTRANSFERASE WBBK-RELATED"/>
    <property type="match status" value="1"/>
</dbReference>
<reference evidence="5" key="1">
    <citation type="journal article" date="2019" name="Int. J. Syst. Evol. Microbiol.">
        <title>The Global Catalogue of Microorganisms (GCM) 10K type strain sequencing project: providing services to taxonomists for standard genome sequencing and annotation.</title>
        <authorList>
            <consortium name="The Broad Institute Genomics Platform"/>
            <consortium name="The Broad Institute Genome Sequencing Center for Infectious Disease"/>
            <person name="Wu L."/>
            <person name="Ma J."/>
        </authorList>
    </citation>
    <scope>NUCLEOTIDE SEQUENCE [LARGE SCALE GENOMIC DNA]</scope>
    <source>
        <strain evidence="5">CGMCC 1.15407</strain>
    </source>
</reference>
<sequence length="387" mass="44609">MRIGFDAKRAFKNFTGLGNYSRFILKSLSDNFPANNYYLFTPVNGHKSEEVAIACKNPNQEIVLPTNMWKLPVMSSAWRSVYQGVKHYDSELEIFHGLSNEIPYIKNKSTKYVVTVHDLLFCRYPELFNPIDVQIYKIKMQRSCRDADQVIAISQQTKKDLINFLGIDEDKIRVVYQGYHENYKKEVSSEEVHRVKAKYNLPDRYLFFVSTIEKRKNVQLILKAMKARQDWSIPLVVVGRATSYINDLKAMVAEYGLQKRVHFLHHVAFDDLPAMYKMAHVFIYPSYFEGFGIPIIEAQSMGTPVITSTGSCFHEAGGEAALYGDPDCPDTLVHHLEKMSQEDVRSEFISKGFQNIKRFDETIISNDLMNIYEEVLESYSAKPILVT</sequence>
<comment type="caution">
    <text evidence="4">The sequence shown here is derived from an EMBL/GenBank/DDBJ whole genome shotgun (WGS) entry which is preliminary data.</text>
</comment>
<evidence type="ECO:0000313" key="4">
    <source>
        <dbReference type="EMBL" id="GGF38063.1"/>
    </source>
</evidence>
<keyword evidence="1 4" id="KW-0808">Transferase</keyword>
<dbReference type="CDD" id="cd03809">
    <property type="entry name" value="GT4_MtfB-like"/>
    <property type="match status" value="1"/>
</dbReference>
<dbReference type="InterPro" id="IPR028098">
    <property type="entry name" value="Glyco_trans_4-like_N"/>
</dbReference>
<feature type="domain" description="Glycosyl transferase family 1" evidence="2">
    <location>
        <begin position="193"/>
        <end position="342"/>
    </location>
</feature>
<dbReference type="InterPro" id="IPR001296">
    <property type="entry name" value="Glyco_trans_1"/>
</dbReference>
<proteinExistence type="predicted"/>
<gene>
    <name evidence="4" type="ORF">GCM10011339_28270</name>
</gene>
<feature type="domain" description="Glycosyltransferase subfamily 4-like N-terminal" evidence="3">
    <location>
        <begin position="69"/>
        <end position="179"/>
    </location>
</feature>
<protein>
    <submittedName>
        <fullName evidence="4">Glycosyl transferase family 1</fullName>
    </submittedName>
</protein>
<evidence type="ECO:0000313" key="5">
    <source>
        <dbReference type="Proteomes" id="UP000647339"/>
    </source>
</evidence>
<evidence type="ECO:0000259" key="3">
    <source>
        <dbReference type="Pfam" id="PF13439"/>
    </source>
</evidence>
<dbReference type="RefSeq" id="WP_137403034.1">
    <property type="nucleotide sequence ID" value="NZ_BMIU01000014.1"/>
</dbReference>
<dbReference type="Gene3D" id="3.40.50.2000">
    <property type="entry name" value="Glycogen Phosphorylase B"/>
    <property type="match status" value="2"/>
</dbReference>
<dbReference type="Pfam" id="PF13439">
    <property type="entry name" value="Glyco_transf_4"/>
    <property type="match status" value="1"/>
</dbReference>
<keyword evidence="5" id="KW-1185">Reference proteome</keyword>
<name>A0ABQ1V471_9BACT</name>
<evidence type="ECO:0000256" key="1">
    <source>
        <dbReference type="ARBA" id="ARBA00022679"/>
    </source>
</evidence>
<dbReference type="Pfam" id="PF00534">
    <property type="entry name" value="Glycos_transf_1"/>
    <property type="match status" value="1"/>
</dbReference>
<dbReference type="SUPFAM" id="SSF53756">
    <property type="entry name" value="UDP-Glycosyltransferase/glycogen phosphorylase"/>
    <property type="match status" value="1"/>
</dbReference>
<dbReference type="EMBL" id="BMIU01000014">
    <property type="protein sequence ID" value="GGF38063.1"/>
    <property type="molecule type" value="Genomic_DNA"/>
</dbReference>
<accession>A0ABQ1V471</accession>
<dbReference type="GO" id="GO:0016740">
    <property type="term" value="F:transferase activity"/>
    <property type="evidence" value="ECO:0007669"/>
    <property type="project" value="UniProtKB-KW"/>
</dbReference>
<dbReference type="Proteomes" id="UP000647339">
    <property type="component" value="Unassembled WGS sequence"/>
</dbReference>
<organism evidence="4 5">
    <name type="scientific">Echinicola rosea</name>
    <dbReference type="NCBI Taxonomy" id="1807691"/>
    <lineage>
        <taxon>Bacteria</taxon>
        <taxon>Pseudomonadati</taxon>
        <taxon>Bacteroidota</taxon>
        <taxon>Cytophagia</taxon>
        <taxon>Cytophagales</taxon>
        <taxon>Cyclobacteriaceae</taxon>
        <taxon>Echinicola</taxon>
    </lineage>
</organism>
<dbReference type="PANTHER" id="PTHR46401">
    <property type="entry name" value="GLYCOSYLTRANSFERASE WBBK-RELATED"/>
    <property type="match status" value="1"/>
</dbReference>
<evidence type="ECO:0000259" key="2">
    <source>
        <dbReference type="Pfam" id="PF00534"/>
    </source>
</evidence>